<protein>
    <recommendedName>
        <fullName evidence="4">F-box domain protein</fullName>
    </recommendedName>
</protein>
<organism evidence="2 3">
    <name type="scientific">Aspergillus clavatus (strain ATCC 1007 / CBS 513.65 / DSM 816 / NCTC 3887 / NRRL 1 / QM 1276 / 107)</name>
    <dbReference type="NCBI Taxonomy" id="344612"/>
    <lineage>
        <taxon>Eukaryota</taxon>
        <taxon>Fungi</taxon>
        <taxon>Dikarya</taxon>
        <taxon>Ascomycota</taxon>
        <taxon>Pezizomycotina</taxon>
        <taxon>Eurotiomycetes</taxon>
        <taxon>Eurotiomycetidae</taxon>
        <taxon>Eurotiales</taxon>
        <taxon>Aspergillaceae</taxon>
        <taxon>Aspergillus</taxon>
        <taxon>Aspergillus subgen. Fumigati</taxon>
    </lineage>
</organism>
<dbReference type="eggNOG" id="ENOG502SSGU">
    <property type="taxonomic scope" value="Eukaryota"/>
</dbReference>
<evidence type="ECO:0000313" key="3">
    <source>
        <dbReference type="Proteomes" id="UP000006701"/>
    </source>
</evidence>
<feature type="region of interest" description="Disordered" evidence="1">
    <location>
        <begin position="801"/>
        <end position="828"/>
    </location>
</feature>
<feature type="compositionally biased region" description="Basic and acidic residues" evidence="1">
    <location>
        <begin position="818"/>
        <end position="828"/>
    </location>
</feature>
<accession>A1CIC8</accession>
<evidence type="ECO:0000256" key="1">
    <source>
        <dbReference type="SAM" id="MobiDB-lite"/>
    </source>
</evidence>
<dbReference type="KEGG" id="act:ACLA_051050"/>
<dbReference type="RefSeq" id="XP_001272059.1">
    <property type="nucleotide sequence ID" value="XM_001272058.1"/>
</dbReference>
<sequence length="828" mass="94985">MGTRGLVFVRCRGRYFAYYNQFDSYPEGLGVAIVQQIPENYGEYSKWLKWMRGLYGRISQYFEEHILTVNVDSLPDTMSPNEQRAKTYRDVDDRLQYAPLQFLCPLVRGSMIIWNYIIDLDQEIFTVQEGAHFKLAKMPHAGDWGALLTFVNQRMTLKDYTPKDVIADIFCQPNINPKWKAMRKALTIELIPGVDFVTKMNRAFGKSMASLFDLSLQTLPAHAHFLLTACYRTCREYLSLVNNWEPECFVFRELAFAVLSLAAGEVYFECPDVLNSNYRSEGYFLIPDSKIYRPQSRLLPLFLHERHLPGVEPGSAPKSPTFWFHNILVHLTSRLDLADVEESSIVNIVHYGLDQGLKEFRAIVFSVLDVIFIHVQKGHDGKPYVKRSRIMSLFESYGTSTAYIMTTPRSSPKTPSQIRNSDEPVTKKGTALEESNEPQIDGCPNFILMYHFLHAATTERLAGTKSLVFPNEIMSTIMEYSDVLTYHTLAKSSAFCYELSRRKLQLNDDYAVVGSGVEPNVFVLEDLRSGARVHSELRVLRNDRPWCREEGGMTLNPVIGVTDTSRLSIISYVTLHMSVATAKDPIFLRKERTSSQLSPRLNDNDALIFKAPAHSNLETFEIEWRRYFSHLMTRSSDPDHYSLTSDIQNKLYRCLLPPGYRELTMLSVHLFLRHGRDETTEEWRMTLQFIARQLLVLQACEDSPSRGWGYPVIVAFSTKVKLFYYVFHRLDPPSVAPNAKSYTVEIAARCTDPDPGCRLVQLIARDDPIDLKNDDDGRLEFENWVMMFCKNRRLHYNPFTEELAEPSEEASGGDNNEDGGRAGHEENE</sequence>
<dbReference type="Proteomes" id="UP000006701">
    <property type="component" value="Unassembled WGS sequence"/>
</dbReference>
<proteinExistence type="predicted"/>
<dbReference type="GeneID" id="4703792"/>
<feature type="compositionally biased region" description="Polar residues" evidence="1">
    <location>
        <begin position="406"/>
        <end position="419"/>
    </location>
</feature>
<evidence type="ECO:0008006" key="4">
    <source>
        <dbReference type="Google" id="ProtNLM"/>
    </source>
</evidence>
<dbReference type="OMA" id="ETQCLPV"/>
<dbReference type="HOGENOM" id="CLU_016701_0_0_1"/>
<keyword evidence="3" id="KW-1185">Reference proteome</keyword>
<reference evidence="2 3" key="1">
    <citation type="journal article" date="2008" name="PLoS Genet.">
        <title>Genomic islands in the pathogenic filamentous fungus Aspergillus fumigatus.</title>
        <authorList>
            <person name="Fedorova N.D."/>
            <person name="Khaldi N."/>
            <person name="Joardar V.S."/>
            <person name="Maiti R."/>
            <person name="Amedeo P."/>
            <person name="Anderson M.J."/>
            <person name="Crabtree J."/>
            <person name="Silva J.C."/>
            <person name="Badger J.H."/>
            <person name="Albarraq A."/>
            <person name="Angiuoli S."/>
            <person name="Bussey H."/>
            <person name="Bowyer P."/>
            <person name="Cotty P.J."/>
            <person name="Dyer P.S."/>
            <person name="Egan A."/>
            <person name="Galens K."/>
            <person name="Fraser-Liggett C.M."/>
            <person name="Haas B.J."/>
            <person name="Inman J.M."/>
            <person name="Kent R."/>
            <person name="Lemieux S."/>
            <person name="Malavazi I."/>
            <person name="Orvis J."/>
            <person name="Roemer T."/>
            <person name="Ronning C.M."/>
            <person name="Sundaram J.P."/>
            <person name="Sutton G."/>
            <person name="Turner G."/>
            <person name="Venter J.C."/>
            <person name="White O.R."/>
            <person name="Whitty B.R."/>
            <person name="Youngman P."/>
            <person name="Wolfe K.H."/>
            <person name="Goldman G.H."/>
            <person name="Wortman J.R."/>
            <person name="Jiang B."/>
            <person name="Denning D.W."/>
            <person name="Nierman W.C."/>
        </authorList>
    </citation>
    <scope>NUCLEOTIDE SEQUENCE [LARGE SCALE GENOMIC DNA]</scope>
    <source>
        <strain evidence="3">ATCC 1007 / CBS 513.65 / DSM 816 / NCTC 3887 / NRRL 1</strain>
    </source>
</reference>
<feature type="region of interest" description="Disordered" evidence="1">
    <location>
        <begin position="406"/>
        <end position="437"/>
    </location>
</feature>
<dbReference type="EMBL" id="DS027054">
    <property type="protein sequence ID" value="EAW10633.1"/>
    <property type="molecule type" value="Genomic_DNA"/>
</dbReference>
<gene>
    <name evidence="2" type="ORF">ACLA_051050</name>
</gene>
<dbReference type="VEuPathDB" id="FungiDB:ACLA_051050"/>
<evidence type="ECO:0000313" key="2">
    <source>
        <dbReference type="EMBL" id="EAW10633.1"/>
    </source>
</evidence>
<name>A1CIC8_ASPCL</name>
<dbReference type="AlphaFoldDB" id="A1CIC8"/>
<dbReference type="OrthoDB" id="3938867at2759"/>